<dbReference type="Pfam" id="PF24035">
    <property type="entry name" value="DUF7344"/>
    <property type="match status" value="1"/>
</dbReference>
<feature type="domain" description="DUF7344" evidence="1">
    <location>
        <begin position="6"/>
        <end position="75"/>
    </location>
</feature>
<protein>
    <submittedName>
        <fullName evidence="2">Transcriptional regulator</fullName>
    </submittedName>
</protein>
<evidence type="ECO:0000313" key="3">
    <source>
        <dbReference type="Proteomes" id="UP001430455"/>
    </source>
</evidence>
<accession>A0AAW4PM35</accession>
<name>A0AAW4PM35_9EURY</name>
<dbReference type="Proteomes" id="UP001430455">
    <property type="component" value="Unassembled WGS sequence"/>
</dbReference>
<organism evidence="2 3">
    <name type="scientific">Haloarcula nitratireducens</name>
    <dbReference type="NCBI Taxonomy" id="2487749"/>
    <lineage>
        <taxon>Archaea</taxon>
        <taxon>Methanobacteriati</taxon>
        <taxon>Methanobacteriota</taxon>
        <taxon>Stenosarchaea group</taxon>
        <taxon>Halobacteria</taxon>
        <taxon>Halobacteriales</taxon>
        <taxon>Haloarculaceae</taxon>
        <taxon>Haloarcula</taxon>
    </lineage>
</organism>
<dbReference type="InterPro" id="IPR036390">
    <property type="entry name" value="WH_DNA-bd_sf"/>
</dbReference>
<dbReference type="InterPro" id="IPR036388">
    <property type="entry name" value="WH-like_DNA-bd_sf"/>
</dbReference>
<dbReference type="RefSeq" id="WP_220582805.1">
    <property type="nucleotide sequence ID" value="NZ_RKLT01000045.1"/>
</dbReference>
<reference evidence="2 3" key="1">
    <citation type="submission" date="2021-06" db="EMBL/GenBank/DDBJ databases">
        <title>Halomicroarcula sp. a new haloarchaeum isolated from saline soil.</title>
        <authorList>
            <person name="Duran-Viseras A."/>
            <person name="Sanchez-Porro C."/>
            <person name="Ventosa A."/>
        </authorList>
    </citation>
    <scope>NUCLEOTIDE SEQUENCE [LARGE SCALE GENOMIC DNA]</scope>
    <source>
        <strain evidence="2 3">F27</strain>
    </source>
</reference>
<proteinExistence type="predicted"/>
<evidence type="ECO:0000313" key="2">
    <source>
        <dbReference type="EMBL" id="MBX0298227.1"/>
    </source>
</evidence>
<dbReference type="SUPFAM" id="SSF46785">
    <property type="entry name" value="Winged helix' DNA-binding domain"/>
    <property type="match status" value="1"/>
</dbReference>
<dbReference type="InterPro" id="IPR055768">
    <property type="entry name" value="DUF7344"/>
</dbReference>
<evidence type="ECO:0000259" key="1">
    <source>
        <dbReference type="Pfam" id="PF24035"/>
    </source>
</evidence>
<gene>
    <name evidence="2" type="ORF">EGH23_25540</name>
</gene>
<keyword evidence="3" id="KW-1185">Reference proteome</keyword>
<dbReference type="AlphaFoldDB" id="A0AAW4PM35"/>
<comment type="caution">
    <text evidence="2">The sequence shown here is derived from an EMBL/GenBank/DDBJ whole genome shotgun (WGS) entry which is preliminary data.</text>
</comment>
<sequence length="97" mass="11101">MNDTTFDALANEHRRHLLVALLDETSQDAAVHADETVEAGALQTKQQVRTAMYHSHLPKLADYGFIEWDMDSQEVLKGPDFGEIRPLLEYIAEYIER</sequence>
<dbReference type="EMBL" id="RKLT01000045">
    <property type="protein sequence ID" value="MBX0298227.1"/>
    <property type="molecule type" value="Genomic_DNA"/>
</dbReference>
<dbReference type="Gene3D" id="1.10.10.10">
    <property type="entry name" value="Winged helix-like DNA-binding domain superfamily/Winged helix DNA-binding domain"/>
    <property type="match status" value="1"/>
</dbReference>